<evidence type="ECO:0000256" key="1">
    <source>
        <dbReference type="ARBA" id="ARBA00003065"/>
    </source>
</evidence>
<evidence type="ECO:0000313" key="10">
    <source>
        <dbReference type="EMBL" id="MCX2523634.1"/>
    </source>
</evidence>
<comment type="function">
    <text evidence="1 8">Involved in DNA repair and RecF pathway recombination.</text>
</comment>
<dbReference type="NCBIfam" id="TIGR00613">
    <property type="entry name" value="reco"/>
    <property type="match status" value="1"/>
</dbReference>
<evidence type="ECO:0000256" key="8">
    <source>
        <dbReference type="HAMAP-Rule" id="MF_00201"/>
    </source>
</evidence>
<dbReference type="PANTHER" id="PTHR33991">
    <property type="entry name" value="DNA REPAIR PROTEIN RECO"/>
    <property type="match status" value="1"/>
</dbReference>
<dbReference type="InterPro" id="IPR042242">
    <property type="entry name" value="RecO_C"/>
</dbReference>
<name>A0AA41ZGA8_9GAMM</name>
<feature type="domain" description="DNA replication/recombination mediator RecO N-terminal" evidence="9">
    <location>
        <begin position="4"/>
        <end position="72"/>
    </location>
</feature>
<dbReference type="SUPFAM" id="SSF50249">
    <property type="entry name" value="Nucleic acid-binding proteins"/>
    <property type="match status" value="1"/>
</dbReference>
<dbReference type="EMBL" id="JAPIVE010000001">
    <property type="protein sequence ID" value="MCX2523634.1"/>
    <property type="molecule type" value="Genomic_DNA"/>
</dbReference>
<keyword evidence="5 8" id="KW-0233">DNA recombination</keyword>
<evidence type="ECO:0000256" key="5">
    <source>
        <dbReference type="ARBA" id="ARBA00023172"/>
    </source>
</evidence>
<organism evidence="10 11">
    <name type="scientific">Larsenimonas rhizosphaerae</name>
    <dbReference type="NCBI Taxonomy" id="2944682"/>
    <lineage>
        <taxon>Bacteria</taxon>
        <taxon>Pseudomonadati</taxon>
        <taxon>Pseudomonadota</taxon>
        <taxon>Gammaproteobacteria</taxon>
        <taxon>Oceanospirillales</taxon>
        <taxon>Halomonadaceae</taxon>
        <taxon>Larsenimonas</taxon>
    </lineage>
</organism>
<proteinExistence type="inferred from homology"/>
<dbReference type="Proteomes" id="UP001165678">
    <property type="component" value="Unassembled WGS sequence"/>
</dbReference>
<dbReference type="Pfam" id="PF11967">
    <property type="entry name" value="RecO_N"/>
    <property type="match status" value="1"/>
</dbReference>
<protein>
    <recommendedName>
        <fullName evidence="3 8">DNA repair protein RecO</fullName>
    </recommendedName>
    <alternativeName>
        <fullName evidence="7 8">Recombination protein O</fullName>
    </alternativeName>
</protein>
<dbReference type="GO" id="GO:0043590">
    <property type="term" value="C:bacterial nucleoid"/>
    <property type="evidence" value="ECO:0007669"/>
    <property type="project" value="TreeGrafter"/>
</dbReference>
<dbReference type="Gene3D" id="2.40.50.140">
    <property type="entry name" value="Nucleic acid-binding proteins"/>
    <property type="match status" value="1"/>
</dbReference>
<evidence type="ECO:0000259" key="9">
    <source>
        <dbReference type="Pfam" id="PF11967"/>
    </source>
</evidence>
<dbReference type="RefSeq" id="WP_250937364.1">
    <property type="nucleotide sequence ID" value="NZ_JAMLJK010000001.1"/>
</dbReference>
<sequence>MQLQPAYLLHRRPYRETSALVELLTMEYGRVRAVARGVMRPGSKARHRLQPFSPLHITWAGHGDLKTLRVFESSGQGAMLAGEGLLCGLYANEVLARCLPLEGAVPDVFGAYAVLLGALPFPDRRQSGLRRFEQAVLSALDADPVFADGAGSPLDPHSHYLYVKEARHFQVVPMGQGVDGRSLRAMAQGDWGEPANARVAKYLARQALAPLLGDRPLRSRELIQQLGDKRRRAAVPPMSH</sequence>
<dbReference type="PANTHER" id="PTHR33991:SF1">
    <property type="entry name" value="DNA REPAIR PROTEIN RECO"/>
    <property type="match status" value="1"/>
</dbReference>
<keyword evidence="11" id="KW-1185">Reference proteome</keyword>
<evidence type="ECO:0000256" key="6">
    <source>
        <dbReference type="ARBA" id="ARBA00023204"/>
    </source>
</evidence>
<evidence type="ECO:0000256" key="3">
    <source>
        <dbReference type="ARBA" id="ARBA00021310"/>
    </source>
</evidence>
<keyword evidence="4 8" id="KW-0227">DNA damage</keyword>
<dbReference type="InterPro" id="IPR003717">
    <property type="entry name" value="RecO"/>
</dbReference>
<dbReference type="AlphaFoldDB" id="A0AA41ZGA8"/>
<keyword evidence="6 8" id="KW-0234">DNA repair</keyword>
<dbReference type="GO" id="GO:0006302">
    <property type="term" value="P:double-strand break repair"/>
    <property type="evidence" value="ECO:0007669"/>
    <property type="project" value="TreeGrafter"/>
</dbReference>
<evidence type="ECO:0000256" key="2">
    <source>
        <dbReference type="ARBA" id="ARBA00007452"/>
    </source>
</evidence>
<evidence type="ECO:0000256" key="7">
    <source>
        <dbReference type="ARBA" id="ARBA00033409"/>
    </source>
</evidence>
<evidence type="ECO:0000313" key="11">
    <source>
        <dbReference type="Proteomes" id="UP001165678"/>
    </source>
</evidence>
<gene>
    <name evidence="8 10" type="primary">recO</name>
    <name evidence="10" type="ORF">OQ287_05235</name>
</gene>
<dbReference type="InterPro" id="IPR012340">
    <property type="entry name" value="NA-bd_OB-fold"/>
</dbReference>
<dbReference type="GO" id="GO:0006310">
    <property type="term" value="P:DNA recombination"/>
    <property type="evidence" value="ECO:0007669"/>
    <property type="project" value="UniProtKB-UniRule"/>
</dbReference>
<dbReference type="InterPro" id="IPR022572">
    <property type="entry name" value="DNA_rep/recomb_RecO_N"/>
</dbReference>
<dbReference type="HAMAP" id="MF_00201">
    <property type="entry name" value="RecO"/>
    <property type="match status" value="1"/>
</dbReference>
<reference evidence="10" key="1">
    <citation type="submission" date="2022-11" db="EMBL/GenBank/DDBJ databases">
        <title>Larsenimonas rhizosphaerae sp. nov., isolated from a tidal mudflat.</title>
        <authorList>
            <person name="Lee S.D."/>
            <person name="Kim I.S."/>
        </authorList>
    </citation>
    <scope>NUCLEOTIDE SEQUENCE</scope>
    <source>
        <strain evidence="10">GH2-1</strain>
    </source>
</reference>
<dbReference type="Gene3D" id="1.20.1440.120">
    <property type="entry name" value="Recombination protein O, C-terminal domain"/>
    <property type="match status" value="1"/>
</dbReference>
<accession>A0AA41ZGA8</accession>
<evidence type="ECO:0000256" key="4">
    <source>
        <dbReference type="ARBA" id="ARBA00022763"/>
    </source>
</evidence>
<comment type="caution">
    <text evidence="10">The sequence shown here is derived from an EMBL/GenBank/DDBJ whole genome shotgun (WGS) entry which is preliminary data.</text>
</comment>
<comment type="similarity">
    <text evidence="2 8">Belongs to the RecO family.</text>
</comment>